<protein>
    <submittedName>
        <fullName evidence="1">Uncharacterized protein</fullName>
    </submittedName>
</protein>
<name>A0AAP0NLL2_9MAGN</name>
<gene>
    <name evidence="1" type="ORF">Scep_018842</name>
</gene>
<organism evidence="1 2">
    <name type="scientific">Stephania cephalantha</name>
    <dbReference type="NCBI Taxonomy" id="152367"/>
    <lineage>
        <taxon>Eukaryota</taxon>
        <taxon>Viridiplantae</taxon>
        <taxon>Streptophyta</taxon>
        <taxon>Embryophyta</taxon>
        <taxon>Tracheophyta</taxon>
        <taxon>Spermatophyta</taxon>
        <taxon>Magnoliopsida</taxon>
        <taxon>Ranunculales</taxon>
        <taxon>Menispermaceae</taxon>
        <taxon>Menispermoideae</taxon>
        <taxon>Cissampelideae</taxon>
        <taxon>Stephania</taxon>
    </lineage>
</organism>
<keyword evidence="2" id="KW-1185">Reference proteome</keyword>
<sequence>MVSRDASRRDMATQMSPKVVHIHLLAEGLLSLHLPADPSYSGAKRSSSPNMEVGDVHVDGKLHWSSIWSKKYGVGGRENGFGSVGEWKNRSARK</sequence>
<dbReference type="Proteomes" id="UP001419268">
    <property type="component" value="Unassembled WGS sequence"/>
</dbReference>
<evidence type="ECO:0000313" key="2">
    <source>
        <dbReference type="Proteomes" id="UP001419268"/>
    </source>
</evidence>
<evidence type="ECO:0000313" key="1">
    <source>
        <dbReference type="EMBL" id="KAK9111323.1"/>
    </source>
</evidence>
<accession>A0AAP0NLL2</accession>
<dbReference type="AlphaFoldDB" id="A0AAP0NLL2"/>
<dbReference type="EMBL" id="JBBNAG010000008">
    <property type="protein sequence ID" value="KAK9111323.1"/>
    <property type="molecule type" value="Genomic_DNA"/>
</dbReference>
<reference evidence="1 2" key="1">
    <citation type="submission" date="2024-01" db="EMBL/GenBank/DDBJ databases">
        <title>Genome assemblies of Stephania.</title>
        <authorList>
            <person name="Yang L."/>
        </authorList>
    </citation>
    <scope>NUCLEOTIDE SEQUENCE [LARGE SCALE GENOMIC DNA]</scope>
    <source>
        <strain evidence="1">JXDWG</strain>
        <tissue evidence="1">Leaf</tissue>
    </source>
</reference>
<comment type="caution">
    <text evidence="1">The sequence shown here is derived from an EMBL/GenBank/DDBJ whole genome shotgun (WGS) entry which is preliminary data.</text>
</comment>
<proteinExistence type="predicted"/>